<sequence length="153" mass="17084">MQTPQKTQSLRPFKQRKSLGKFPEDSSQVIVGRYPKERFLPALGKTEFLVLQELTMTLFLQIIWEVTEASEGFSLLVNNKSLVSMNVTMAEVHGDYQDEDGFVDMTCAPQETFGCLGSGKTSAEPCAGRQTWGLFTMGTWGKFSKYLLASPVI</sequence>
<reference evidence="7" key="2">
    <citation type="submission" date="2025-08" db="UniProtKB">
        <authorList>
            <consortium name="Ensembl"/>
        </authorList>
    </citation>
    <scope>IDENTIFICATION</scope>
</reference>
<proteinExistence type="inferred from homology"/>
<feature type="lipid moiety-binding region" description="Phosphatidylserine amidated glycine; alternate" evidence="5">
    <location>
        <position position="114"/>
    </location>
</feature>
<dbReference type="OMA" id="KYPQKIP"/>
<dbReference type="Proteomes" id="UP000472268">
    <property type="component" value="Chromosome 3"/>
</dbReference>
<evidence type="ECO:0000256" key="3">
    <source>
        <dbReference type="ARBA" id="ARBA00023136"/>
    </source>
</evidence>
<evidence type="ECO:0000313" key="7">
    <source>
        <dbReference type="Ensembl" id="ENSSSUP00005005903.1"/>
    </source>
</evidence>
<evidence type="ECO:0000256" key="6">
    <source>
        <dbReference type="RuleBase" id="RU004384"/>
    </source>
</evidence>
<dbReference type="GO" id="GO:0016020">
    <property type="term" value="C:membrane"/>
    <property type="evidence" value="ECO:0007669"/>
    <property type="project" value="UniProtKB-SubCell"/>
</dbReference>
<comment type="subcellular location">
    <subcellularLocation>
        <location evidence="1">Membrane</location>
    </subcellularLocation>
</comment>
<evidence type="ECO:0000256" key="1">
    <source>
        <dbReference type="ARBA" id="ARBA00004370"/>
    </source>
</evidence>
<accession>A0A673T200</accession>
<dbReference type="Pfam" id="PF02991">
    <property type="entry name" value="ATG8"/>
    <property type="match status" value="1"/>
</dbReference>
<reference evidence="7 8" key="1">
    <citation type="submission" date="2019-05" db="EMBL/GenBank/DDBJ databases">
        <title>A Chromosome-scale Meerkat (S. suricatta) Genome Assembly.</title>
        <authorList>
            <person name="Dudchenko O."/>
            <person name="Lieberman Aiden E."/>
            <person name="Tung J."/>
            <person name="Barreiro L.B."/>
            <person name="Clutton-Brock T.H."/>
        </authorList>
    </citation>
    <scope>NUCLEOTIDE SEQUENCE [LARGE SCALE GENOMIC DNA]</scope>
</reference>
<dbReference type="AlphaFoldDB" id="A0A673T200"/>
<evidence type="ECO:0000256" key="5">
    <source>
        <dbReference type="PIRSR" id="PIRSR604241-50"/>
    </source>
</evidence>
<organism evidence="7 8">
    <name type="scientific">Suricata suricatta</name>
    <name type="common">Meerkat</name>
    <dbReference type="NCBI Taxonomy" id="37032"/>
    <lineage>
        <taxon>Eukaryota</taxon>
        <taxon>Metazoa</taxon>
        <taxon>Chordata</taxon>
        <taxon>Craniata</taxon>
        <taxon>Vertebrata</taxon>
        <taxon>Euteleostomi</taxon>
        <taxon>Mammalia</taxon>
        <taxon>Eutheria</taxon>
        <taxon>Laurasiatheria</taxon>
        <taxon>Carnivora</taxon>
        <taxon>Feliformia</taxon>
        <taxon>Herpestidae</taxon>
        <taxon>Suricata</taxon>
    </lineage>
</organism>
<evidence type="ECO:0000313" key="8">
    <source>
        <dbReference type="Proteomes" id="UP000472268"/>
    </source>
</evidence>
<keyword evidence="3" id="KW-0472">Membrane</keyword>
<keyword evidence="6" id="KW-0072">Autophagy</keyword>
<evidence type="ECO:0000256" key="2">
    <source>
        <dbReference type="ARBA" id="ARBA00007293"/>
    </source>
</evidence>
<dbReference type="SUPFAM" id="SSF54236">
    <property type="entry name" value="Ubiquitin-like"/>
    <property type="match status" value="1"/>
</dbReference>
<keyword evidence="8" id="KW-1185">Reference proteome</keyword>
<comment type="similarity">
    <text evidence="2 6">Belongs to the ATG8 family.</text>
</comment>
<keyword evidence="4 5" id="KW-0449">Lipoprotein</keyword>
<dbReference type="InterPro" id="IPR004241">
    <property type="entry name" value="Atg8-like"/>
</dbReference>
<dbReference type="Gene3D" id="3.10.20.90">
    <property type="entry name" value="Phosphatidylinositol 3-kinase Catalytic Subunit, Chain A, domain 1"/>
    <property type="match status" value="1"/>
</dbReference>
<dbReference type="InterPro" id="IPR029071">
    <property type="entry name" value="Ubiquitin-like_domsf"/>
</dbReference>
<name>A0A673T200_SURSU</name>
<dbReference type="PANTHER" id="PTHR10969">
    <property type="entry name" value="MICROTUBULE-ASSOCIATED PROTEINS 1A/1B LIGHT CHAIN 3-RELATED"/>
    <property type="match status" value="1"/>
</dbReference>
<reference evidence="7" key="3">
    <citation type="submission" date="2025-09" db="UniProtKB">
        <authorList>
            <consortium name="Ensembl"/>
        </authorList>
    </citation>
    <scope>IDENTIFICATION</scope>
</reference>
<dbReference type="Ensembl" id="ENSSSUT00005006834.1">
    <property type="protein sequence ID" value="ENSSSUP00005005903.1"/>
    <property type="gene ID" value="ENSSSUG00005003839.1"/>
</dbReference>
<dbReference type="GO" id="GO:0006914">
    <property type="term" value="P:autophagy"/>
    <property type="evidence" value="ECO:0007669"/>
    <property type="project" value="UniProtKB-KW"/>
</dbReference>
<evidence type="ECO:0000256" key="4">
    <source>
        <dbReference type="ARBA" id="ARBA00023288"/>
    </source>
</evidence>
<protein>
    <submittedName>
        <fullName evidence="7">Uncharacterized protein</fullName>
    </submittedName>
</protein>